<dbReference type="AlphaFoldDB" id="A0A974D1B0"/>
<gene>
    <name evidence="2" type="ORF">XELAEV_18021841mg</name>
</gene>
<reference evidence="3" key="1">
    <citation type="journal article" date="2016" name="Nature">
        <title>Genome evolution in the allotetraploid frog Xenopus laevis.</title>
        <authorList>
            <person name="Session A.M."/>
            <person name="Uno Y."/>
            <person name="Kwon T."/>
            <person name="Chapman J.A."/>
            <person name="Toyoda A."/>
            <person name="Takahashi S."/>
            <person name="Fukui A."/>
            <person name="Hikosaka A."/>
            <person name="Suzuki A."/>
            <person name="Kondo M."/>
            <person name="van Heeringen S.J."/>
            <person name="Quigley I."/>
            <person name="Heinz S."/>
            <person name="Ogino H."/>
            <person name="Ochi H."/>
            <person name="Hellsten U."/>
            <person name="Lyons J.B."/>
            <person name="Simakov O."/>
            <person name="Putnam N."/>
            <person name="Stites J."/>
            <person name="Kuroki Y."/>
            <person name="Tanaka T."/>
            <person name="Michiue T."/>
            <person name="Watanabe M."/>
            <person name="Bogdanovic O."/>
            <person name="Lister R."/>
            <person name="Georgiou G."/>
            <person name="Paranjpe S.S."/>
            <person name="van Kruijsbergen I."/>
            <person name="Shu S."/>
            <person name="Carlson J."/>
            <person name="Kinoshita T."/>
            <person name="Ohta Y."/>
            <person name="Mawaribuchi S."/>
            <person name="Jenkins J."/>
            <person name="Grimwood J."/>
            <person name="Schmutz J."/>
            <person name="Mitros T."/>
            <person name="Mozaffari S.V."/>
            <person name="Suzuki Y."/>
            <person name="Haramoto Y."/>
            <person name="Yamamoto T.S."/>
            <person name="Takagi C."/>
            <person name="Heald R."/>
            <person name="Miller K."/>
            <person name="Haudenschild C."/>
            <person name="Kitzman J."/>
            <person name="Nakayama T."/>
            <person name="Izutsu Y."/>
            <person name="Robert J."/>
            <person name="Fortriede J."/>
            <person name="Burns K."/>
            <person name="Lotay V."/>
            <person name="Karimi K."/>
            <person name="Yasuoka Y."/>
            <person name="Dichmann D.S."/>
            <person name="Flajnik M.F."/>
            <person name="Houston D.W."/>
            <person name="Shendure J."/>
            <person name="DuPasquier L."/>
            <person name="Vize P.D."/>
            <person name="Zorn A.M."/>
            <person name="Ito M."/>
            <person name="Marcotte E.M."/>
            <person name="Wallingford J.B."/>
            <person name="Ito Y."/>
            <person name="Asashima M."/>
            <person name="Ueno N."/>
            <person name="Matsuda Y."/>
            <person name="Veenstra G.J."/>
            <person name="Fujiyama A."/>
            <person name="Harland R.M."/>
            <person name="Taira M."/>
            <person name="Rokhsar D.S."/>
        </authorList>
    </citation>
    <scope>NUCLEOTIDE SEQUENCE [LARGE SCALE GENOMIC DNA]</scope>
    <source>
        <strain evidence="3">J</strain>
    </source>
</reference>
<proteinExistence type="predicted"/>
<keyword evidence="1" id="KW-0472">Membrane</keyword>
<protein>
    <submittedName>
        <fullName evidence="2">Uncharacterized protein</fullName>
    </submittedName>
</protein>
<dbReference type="EMBL" id="CM004472">
    <property type="protein sequence ID" value="OCT83699.1"/>
    <property type="molecule type" value="Genomic_DNA"/>
</dbReference>
<accession>A0A974D1B0</accession>
<name>A0A974D1B0_XENLA</name>
<organism evidence="2 3">
    <name type="scientific">Xenopus laevis</name>
    <name type="common">African clawed frog</name>
    <dbReference type="NCBI Taxonomy" id="8355"/>
    <lineage>
        <taxon>Eukaryota</taxon>
        <taxon>Metazoa</taxon>
        <taxon>Chordata</taxon>
        <taxon>Craniata</taxon>
        <taxon>Vertebrata</taxon>
        <taxon>Euteleostomi</taxon>
        <taxon>Amphibia</taxon>
        <taxon>Batrachia</taxon>
        <taxon>Anura</taxon>
        <taxon>Pipoidea</taxon>
        <taxon>Pipidae</taxon>
        <taxon>Xenopodinae</taxon>
        <taxon>Xenopus</taxon>
        <taxon>Xenopus</taxon>
    </lineage>
</organism>
<dbReference type="Proteomes" id="UP000694892">
    <property type="component" value="Chromosome 4L"/>
</dbReference>
<evidence type="ECO:0000256" key="1">
    <source>
        <dbReference type="SAM" id="Phobius"/>
    </source>
</evidence>
<sequence length="149" mass="16543">MTGSLVGPSMSCFLVIPQCQVLRSSLNVRFSGGPSMSGSPEFPQCQVLRRSLNVGFSRDPSMSGSLVDPQYQVHWWFLNVRFTGGPLEVSSDAVMTWYNQWSRCNFSVNEYLIKQADKQHKTFLFSLTSLAGSGIFAVRFISALGFGQI</sequence>
<feature type="transmembrane region" description="Helical" evidence="1">
    <location>
        <begin position="123"/>
        <end position="146"/>
    </location>
</feature>
<evidence type="ECO:0000313" key="2">
    <source>
        <dbReference type="EMBL" id="OCT83699.1"/>
    </source>
</evidence>
<keyword evidence="1" id="KW-1133">Transmembrane helix</keyword>
<evidence type="ECO:0000313" key="3">
    <source>
        <dbReference type="Proteomes" id="UP000694892"/>
    </source>
</evidence>
<keyword evidence="1" id="KW-0812">Transmembrane</keyword>